<dbReference type="GO" id="GO:0016787">
    <property type="term" value="F:hydrolase activity"/>
    <property type="evidence" value="ECO:0007669"/>
    <property type="project" value="UniProtKB-KW"/>
</dbReference>
<evidence type="ECO:0000256" key="1">
    <source>
        <dbReference type="ARBA" id="ARBA00022801"/>
    </source>
</evidence>
<dbReference type="Gene3D" id="3.40.50.1820">
    <property type="entry name" value="alpha/beta hydrolase"/>
    <property type="match status" value="1"/>
</dbReference>
<dbReference type="OrthoDB" id="9803828at2"/>
<gene>
    <name evidence="3" type="ORF">SAMN04489751_0234</name>
</gene>
<protein>
    <submittedName>
        <fullName evidence="3">Acetyl esterase/lipase</fullName>
    </submittedName>
</protein>
<feature type="domain" description="Alpha/beta hydrolase fold-3" evidence="2">
    <location>
        <begin position="85"/>
        <end position="282"/>
    </location>
</feature>
<keyword evidence="1" id="KW-0378">Hydrolase</keyword>
<dbReference type="STRING" id="629680.SAMN04489751_0234"/>
<sequence length="304" mass="33122">MRILPPESLIPVYLKATGANRPFVTEDGARRRIAERFLRPASYGPPSRLEGVRVDRRLPDPNGWPVYDVEPSASAVQKARPKSVVVYVHGGGWVNEIAPQHWTLIARIARETNQRVIVPIYPLLPSGTAREARDGVVELIRAELDSDHQVRLAGDSAGGQISLSAVLHLRAEGVQLPATTLLSPALDLTWKNPQIDVVQPFDPWLARPGGRLLAQEWSGDDDIEDPVVSPLCGDLNGLGPLTILTGTRDVLNPDAHVLKDKARDAEVSLAWHEGEGQLHVYALLPTKAGEQAAKTIVESLRPAT</sequence>
<dbReference type="RefSeq" id="WP_092102131.1">
    <property type="nucleotide sequence ID" value="NZ_LT629739.1"/>
</dbReference>
<dbReference type="AlphaFoldDB" id="A0A1H1LEB7"/>
<evidence type="ECO:0000313" key="4">
    <source>
        <dbReference type="Proteomes" id="UP000199700"/>
    </source>
</evidence>
<dbReference type="PANTHER" id="PTHR48081">
    <property type="entry name" value="AB HYDROLASE SUPERFAMILY PROTEIN C4A8.06C"/>
    <property type="match status" value="1"/>
</dbReference>
<dbReference type="InterPro" id="IPR013094">
    <property type="entry name" value="AB_hydrolase_3"/>
</dbReference>
<evidence type="ECO:0000313" key="3">
    <source>
        <dbReference type="EMBL" id="SDR72757.1"/>
    </source>
</evidence>
<dbReference type="Pfam" id="PF07859">
    <property type="entry name" value="Abhydrolase_3"/>
    <property type="match status" value="1"/>
</dbReference>
<dbReference type="InterPro" id="IPR050300">
    <property type="entry name" value="GDXG_lipolytic_enzyme"/>
</dbReference>
<proteinExistence type="predicted"/>
<dbReference type="Proteomes" id="UP000199700">
    <property type="component" value="Chromosome"/>
</dbReference>
<reference evidence="3" key="1">
    <citation type="submission" date="2016-10" db="EMBL/GenBank/DDBJ databases">
        <authorList>
            <person name="Varghese N."/>
            <person name="Submissions S."/>
        </authorList>
    </citation>
    <scope>NUCLEOTIDE SEQUENCE [LARGE SCALE GENOMIC DNA]</scope>
    <source>
        <strain evidence="3">DSM 22082</strain>
    </source>
</reference>
<dbReference type="PANTHER" id="PTHR48081:SF8">
    <property type="entry name" value="ALPHA_BETA HYDROLASE FOLD-3 DOMAIN-CONTAINING PROTEIN-RELATED"/>
    <property type="match status" value="1"/>
</dbReference>
<organism evidence="3 4">
    <name type="scientific">Brevibacterium sandarakinum</name>
    <dbReference type="NCBI Taxonomy" id="629680"/>
    <lineage>
        <taxon>Bacteria</taxon>
        <taxon>Bacillati</taxon>
        <taxon>Actinomycetota</taxon>
        <taxon>Actinomycetes</taxon>
        <taxon>Micrococcales</taxon>
        <taxon>Brevibacteriaceae</taxon>
        <taxon>Brevibacterium</taxon>
    </lineage>
</organism>
<dbReference type="SUPFAM" id="SSF53474">
    <property type="entry name" value="alpha/beta-Hydrolases"/>
    <property type="match status" value="1"/>
</dbReference>
<dbReference type="InterPro" id="IPR029058">
    <property type="entry name" value="AB_hydrolase_fold"/>
</dbReference>
<name>A0A1H1LEB7_BRESA</name>
<dbReference type="EMBL" id="LT629739">
    <property type="protein sequence ID" value="SDR72757.1"/>
    <property type="molecule type" value="Genomic_DNA"/>
</dbReference>
<keyword evidence="4" id="KW-1185">Reference proteome</keyword>
<evidence type="ECO:0000259" key="2">
    <source>
        <dbReference type="Pfam" id="PF07859"/>
    </source>
</evidence>
<accession>A0A1H1LEB7</accession>